<dbReference type="InterPro" id="IPR005182">
    <property type="entry name" value="YdbS-like_PH"/>
</dbReference>
<keyword evidence="1" id="KW-0812">Transmembrane</keyword>
<sequence>MADTVAEQKLLEARETRRSFGPVKLVVGILLLGLPFLGRQRVTVTNQRILLEEGFWSRTRDDVEIFRIRDVVVRQSLAQRIFGVGDVVIKSTEGRSEEQHVLRGLRDPVHVAETIRTAWNQAARPRGPAATLD</sequence>
<feature type="domain" description="YdbS-like PH" evidence="2">
    <location>
        <begin position="41"/>
        <end position="114"/>
    </location>
</feature>
<name>A0ABS5F9S8_9PROT</name>
<protein>
    <submittedName>
        <fullName evidence="3">PH domain-containing protein</fullName>
    </submittedName>
</protein>
<dbReference type="PANTHER" id="PTHR37938:SF1">
    <property type="entry name" value="BLL0215 PROTEIN"/>
    <property type="match status" value="1"/>
</dbReference>
<keyword evidence="1" id="KW-0472">Membrane</keyword>
<organism evidence="3 4">
    <name type="scientific">Plastoroseomonas hellenica</name>
    <dbReference type="NCBI Taxonomy" id="2687306"/>
    <lineage>
        <taxon>Bacteria</taxon>
        <taxon>Pseudomonadati</taxon>
        <taxon>Pseudomonadota</taxon>
        <taxon>Alphaproteobacteria</taxon>
        <taxon>Acetobacterales</taxon>
        <taxon>Acetobacteraceae</taxon>
        <taxon>Plastoroseomonas</taxon>
    </lineage>
</organism>
<dbReference type="PANTHER" id="PTHR37938">
    <property type="entry name" value="BLL0215 PROTEIN"/>
    <property type="match status" value="1"/>
</dbReference>
<dbReference type="Proteomes" id="UP001196870">
    <property type="component" value="Unassembled WGS sequence"/>
</dbReference>
<gene>
    <name evidence="3" type="ORF">GXW71_33515</name>
</gene>
<evidence type="ECO:0000256" key="1">
    <source>
        <dbReference type="SAM" id="Phobius"/>
    </source>
</evidence>
<keyword evidence="1" id="KW-1133">Transmembrane helix</keyword>
<comment type="caution">
    <text evidence="3">The sequence shown here is derived from an EMBL/GenBank/DDBJ whole genome shotgun (WGS) entry which is preliminary data.</text>
</comment>
<feature type="transmembrane region" description="Helical" evidence="1">
    <location>
        <begin position="20"/>
        <end position="38"/>
    </location>
</feature>
<keyword evidence="4" id="KW-1185">Reference proteome</keyword>
<dbReference type="Pfam" id="PF03703">
    <property type="entry name" value="bPH_2"/>
    <property type="match status" value="1"/>
</dbReference>
<dbReference type="RefSeq" id="WP_211858240.1">
    <property type="nucleotide sequence ID" value="NZ_JAAGBB010000098.1"/>
</dbReference>
<dbReference type="EMBL" id="JAAGBB010000098">
    <property type="protein sequence ID" value="MBR0669317.1"/>
    <property type="molecule type" value="Genomic_DNA"/>
</dbReference>
<proteinExistence type="predicted"/>
<evidence type="ECO:0000313" key="3">
    <source>
        <dbReference type="EMBL" id="MBR0669317.1"/>
    </source>
</evidence>
<evidence type="ECO:0000259" key="2">
    <source>
        <dbReference type="Pfam" id="PF03703"/>
    </source>
</evidence>
<evidence type="ECO:0000313" key="4">
    <source>
        <dbReference type="Proteomes" id="UP001196870"/>
    </source>
</evidence>
<accession>A0ABS5F9S8</accession>
<reference evidence="4" key="1">
    <citation type="journal article" date="2021" name="Syst. Appl. Microbiol.">
        <title>Roseomonas hellenica sp. nov., isolated from roots of wild-growing Alkanna tinctoria.</title>
        <authorList>
            <person name="Rat A."/>
            <person name="Naranjo H.D."/>
            <person name="Lebbe L."/>
            <person name="Cnockaert M."/>
            <person name="Krigas N."/>
            <person name="Grigoriadou K."/>
            <person name="Maloupa E."/>
            <person name="Willems A."/>
        </authorList>
    </citation>
    <scope>NUCLEOTIDE SEQUENCE [LARGE SCALE GENOMIC DNA]</scope>
    <source>
        <strain evidence="4">LMG 31523</strain>
    </source>
</reference>